<gene>
    <name evidence="1" type="ORF">RHMOL_Rhmol01G0047500</name>
</gene>
<dbReference type="Proteomes" id="UP001062846">
    <property type="component" value="Chromosome 1"/>
</dbReference>
<protein>
    <submittedName>
        <fullName evidence="1">Uncharacterized protein</fullName>
    </submittedName>
</protein>
<sequence>MLVNRTEVNQVVMDEEAESGGGERNFQENKITLFVDNLYDEIRKTWIYNLFSRFGKIRDIYIPNKRSKITGRRFCFVRFEVNREAEQAITRTDGIWVRDLKLVVKIARFMKKTEGNQDRSSNQWHEAQLNRRNQRDIGRGFEPVHSNLRNQNANPHALGFKGYNYTRNPRNQSFNPSVQGFSDRNNARRAPIARGKEVWRRKSQTETSKQGEERGTIFQDDQGVIRSIHLQPVGNGWLNRSAVGRMRRRIGSNWGHFIQVDARTLKESSYEKGRFLIATENSCKIEEKIQLIVEGKRDMINVEEEESFRIVSSSKQFSSPGPEGSKPREEDDGVGRSSGDKDTNRAGENKSSEGNIVTKRNKDADVDTDKEINTSPHAILLGNAQSHVKKSNQVTTAQGKEDRQSTVQKSAEILNQVVVEENNNEESSHSTQGLESLVRESIVSADTEDEHTSHTIKAQEWEAQVIECAEVVRQQQEIERNALALNSPVVIDSNIHSCLSNTRN</sequence>
<dbReference type="EMBL" id="CM046388">
    <property type="protein sequence ID" value="KAI8570594.1"/>
    <property type="molecule type" value="Genomic_DNA"/>
</dbReference>
<proteinExistence type="predicted"/>
<reference evidence="1" key="1">
    <citation type="submission" date="2022-02" db="EMBL/GenBank/DDBJ databases">
        <title>Plant Genome Project.</title>
        <authorList>
            <person name="Zhang R.-G."/>
        </authorList>
    </citation>
    <scope>NUCLEOTIDE SEQUENCE</scope>
    <source>
        <strain evidence="1">AT1</strain>
    </source>
</reference>
<evidence type="ECO:0000313" key="2">
    <source>
        <dbReference type="Proteomes" id="UP001062846"/>
    </source>
</evidence>
<evidence type="ECO:0000313" key="1">
    <source>
        <dbReference type="EMBL" id="KAI8570594.1"/>
    </source>
</evidence>
<comment type="caution">
    <text evidence="1">The sequence shown here is derived from an EMBL/GenBank/DDBJ whole genome shotgun (WGS) entry which is preliminary data.</text>
</comment>
<organism evidence="1 2">
    <name type="scientific">Rhododendron molle</name>
    <name type="common">Chinese azalea</name>
    <name type="synonym">Azalea mollis</name>
    <dbReference type="NCBI Taxonomy" id="49168"/>
    <lineage>
        <taxon>Eukaryota</taxon>
        <taxon>Viridiplantae</taxon>
        <taxon>Streptophyta</taxon>
        <taxon>Embryophyta</taxon>
        <taxon>Tracheophyta</taxon>
        <taxon>Spermatophyta</taxon>
        <taxon>Magnoliopsida</taxon>
        <taxon>eudicotyledons</taxon>
        <taxon>Gunneridae</taxon>
        <taxon>Pentapetalae</taxon>
        <taxon>asterids</taxon>
        <taxon>Ericales</taxon>
        <taxon>Ericaceae</taxon>
        <taxon>Ericoideae</taxon>
        <taxon>Rhodoreae</taxon>
        <taxon>Rhododendron</taxon>
    </lineage>
</organism>
<accession>A0ACC0Q001</accession>
<keyword evidence="2" id="KW-1185">Reference proteome</keyword>
<name>A0ACC0Q001_RHOML</name>